<dbReference type="SUPFAM" id="SSF53850">
    <property type="entry name" value="Periplasmic binding protein-like II"/>
    <property type="match status" value="1"/>
</dbReference>
<comment type="subunit">
    <text evidence="4 10">The complex is composed of two ATP-binding proteins (PstB), two transmembrane proteins (PstC and PstA) and a solute-binding protein (PstS).</text>
</comment>
<evidence type="ECO:0000256" key="7">
    <source>
        <dbReference type="ARBA" id="ARBA00022729"/>
    </source>
</evidence>
<dbReference type="Proteomes" id="UP000000269">
    <property type="component" value="Chromosome"/>
</dbReference>
<dbReference type="GO" id="GO:0042301">
    <property type="term" value="F:phosphate ion binding"/>
    <property type="evidence" value="ECO:0007669"/>
    <property type="project" value="UniProtKB-UniRule"/>
</dbReference>
<name>A8ML12_ALKOO</name>
<comment type="function">
    <text evidence="1">Part of the ABC transporter complex PstSACB involved in phosphate import.</text>
</comment>
<evidence type="ECO:0000256" key="1">
    <source>
        <dbReference type="ARBA" id="ARBA00002841"/>
    </source>
</evidence>
<dbReference type="GO" id="GO:0006817">
    <property type="term" value="P:phosphate ion transport"/>
    <property type="evidence" value="ECO:0007669"/>
    <property type="project" value="UniProtKB-UniRule"/>
</dbReference>
<dbReference type="InterPro" id="IPR024370">
    <property type="entry name" value="PBP_domain"/>
</dbReference>
<dbReference type="InterPro" id="IPR050811">
    <property type="entry name" value="Phosphate_ABC_transporter"/>
</dbReference>
<dbReference type="PANTHER" id="PTHR30570">
    <property type="entry name" value="PERIPLASMIC PHOSPHATE BINDING COMPONENT OF PHOSPHATE ABC TRANSPORTER"/>
    <property type="match status" value="1"/>
</dbReference>
<comment type="function">
    <text evidence="10">Involved in the system for phosphate transport across the cytoplasmic membrane.</text>
</comment>
<dbReference type="PROSITE" id="PS51257">
    <property type="entry name" value="PROKAR_LIPOPROTEIN"/>
    <property type="match status" value="1"/>
</dbReference>
<protein>
    <recommendedName>
        <fullName evidence="10">Phosphate-binding protein</fullName>
    </recommendedName>
</protein>
<keyword evidence="10" id="KW-1003">Cell membrane</keyword>
<dbReference type="AlphaFoldDB" id="A8ML12"/>
<dbReference type="Gene3D" id="3.40.190.10">
    <property type="entry name" value="Periplasmic binding protein-like II"/>
    <property type="match status" value="2"/>
</dbReference>
<accession>A8ML12</accession>
<dbReference type="InterPro" id="IPR011862">
    <property type="entry name" value="Phos-bd"/>
</dbReference>
<evidence type="ECO:0000256" key="8">
    <source>
        <dbReference type="ARBA" id="ARBA00023139"/>
    </source>
</evidence>
<keyword evidence="10" id="KW-0472">Membrane</keyword>
<dbReference type="HOGENOM" id="CLU_026228_5_1_9"/>
<comment type="similarity">
    <text evidence="3 10">Belongs to the PstS family.</text>
</comment>
<dbReference type="STRING" id="350688.Clos_0266"/>
<evidence type="ECO:0000256" key="9">
    <source>
        <dbReference type="ARBA" id="ARBA00023288"/>
    </source>
</evidence>
<evidence type="ECO:0000313" key="13">
    <source>
        <dbReference type="Proteomes" id="UP000000269"/>
    </source>
</evidence>
<evidence type="ECO:0000313" key="12">
    <source>
        <dbReference type="EMBL" id="ABW17829.1"/>
    </source>
</evidence>
<feature type="domain" description="PBP" evidence="11">
    <location>
        <begin position="36"/>
        <end position="270"/>
    </location>
</feature>
<keyword evidence="5 10" id="KW-0813">Transport</keyword>
<keyword evidence="7" id="KW-0732">Signal</keyword>
<evidence type="ECO:0000256" key="2">
    <source>
        <dbReference type="ARBA" id="ARBA00004193"/>
    </source>
</evidence>
<dbReference type="NCBIfam" id="TIGR02136">
    <property type="entry name" value="ptsS_2"/>
    <property type="match status" value="1"/>
</dbReference>
<evidence type="ECO:0000259" key="11">
    <source>
        <dbReference type="Pfam" id="PF12849"/>
    </source>
</evidence>
<dbReference type="EMBL" id="CP000853">
    <property type="protein sequence ID" value="ABW17829.1"/>
    <property type="molecule type" value="Genomic_DNA"/>
</dbReference>
<keyword evidence="9 10" id="KW-0449">Lipoprotein</keyword>
<evidence type="ECO:0000256" key="10">
    <source>
        <dbReference type="RuleBase" id="RU367119"/>
    </source>
</evidence>
<dbReference type="OrthoDB" id="9790048at2"/>
<organism evidence="12 13">
    <name type="scientific">Alkaliphilus oremlandii (strain OhILAs)</name>
    <name type="common">Clostridium oremlandii (strain OhILAs)</name>
    <dbReference type="NCBI Taxonomy" id="350688"/>
    <lineage>
        <taxon>Bacteria</taxon>
        <taxon>Bacillati</taxon>
        <taxon>Bacillota</taxon>
        <taxon>Clostridia</taxon>
        <taxon>Peptostreptococcales</taxon>
        <taxon>Natronincolaceae</taxon>
        <taxon>Alkaliphilus</taxon>
    </lineage>
</organism>
<keyword evidence="8 10" id="KW-0564">Palmitate</keyword>
<dbReference type="CDD" id="cd13653">
    <property type="entry name" value="PBP2_phosphate_like_1"/>
    <property type="match status" value="1"/>
</dbReference>
<dbReference type="RefSeq" id="WP_012158144.1">
    <property type="nucleotide sequence ID" value="NC_009922.1"/>
</dbReference>
<evidence type="ECO:0000256" key="6">
    <source>
        <dbReference type="ARBA" id="ARBA00022592"/>
    </source>
</evidence>
<keyword evidence="6 10" id="KW-0592">Phosphate transport</keyword>
<evidence type="ECO:0000256" key="5">
    <source>
        <dbReference type="ARBA" id="ARBA00022448"/>
    </source>
</evidence>
<proteinExistence type="inferred from homology"/>
<comment type="subcellular location">
    <subcellularLocation>
        <location evidence="2 10">Cell membrane</location>
        <topology evidence="2 10">Lipid-anchor</topology>
    </subcellularLocation>
</comment>
<dbReference type="PANTHER" id="PTHR30570:SF1">
    <property type="entry name" value="PHOSPHATE-BINDING PROTEIN PSTS"/>
    <property type="match status" value="1"/>
</dbReference>
<keyword evidence="13" id="KW-1185">Reference proteome</keyword>
<dbReference type="GO" id="GO:0005886">
    <property type="term" value="C:plasma membrane"/>
    <property type="evidence" value="ECO:0007669"/>
    <property type="project" value="UniProtKB-SubCell"/>
</dbReference>
<gene>
    <name evidence="12" type="ordered locus">Clos_0266</name>
</gene>
<dbReference type="KEGG" id="aoe:Clos_0266"/>
<dbReference type="Pfam" id="PF12849">
    <property type="entry name" value="PBP_like_2"/>
    <property type="match status" value="1"/>
</dbReference>
<reference evidence="13" key="1">
    <citation type="submission" date="2007-10" db="EMBL/GenBank/DDBJ databases">
        <title>Complete genome of Alkaliphilus oremlandii OhILAs.</title>
        <authorList>
            <person name="Copeland A."/>
            <person name="Lucas S."/>
            <person name="Lapidus A."/>
            <person name="Barry K."/>
            <person name="Detter J.C."/>
            <person name="Glavina del Rio T."/>
            <person name="Hammon N."/>
            <person name="Israni S."/>
            <person name="Dalin E."/>
            <person name="Tice H."/>
            <person name="Pitluck S."/>
            <person name="Chain P."/>
            <person name="Malfatti S."/>
            <person name="Shin M."/>
            <person name="Vergez L."/>
            <person name="Schmutz J."/>
            <person name="Larimer F."/>
            <person name="Land M."/>
            <person name="Hauser L."/>
            <person name="Kyrpides N."/>
            <person name="Mikhailova N."/>
            <person name="Stolz J.F."/>
            <person name="Dawson A."/>
            <person name="Fisher E."/>
            <person name="Crable B."/>
            <person name="Perera E."/>
            <person name="Lisak J."/>
            <person name="Ranganathan M."/>
            <person name="Basu P."/>
            <person name="Richardson P."/>
        </authorList>
    </citation>
    <scope>NUCLEOTIDE SEQUENCE [LARGE SCALE GENOMIC DNA]</scope>
    <source>
        <strain evidence="13">OhILAs</strain>
    </source>
</reference>
<dbReference type="eggNOG" id="COG0226">
    <property type="taxonomic scope" value="Bacteria"/>
</dbReference>
<evidence type="ECO:0000256" key="3">
    <source>
        <dbReference type="ARBA" id="ARBA00008725"/>
    </source>
</evidence>
<evidence type="ECO:0000256" key="4">
    <source>
        <dbReference type="ARBA" id="ARBA00011529"/>
    </source>
</evidence>
<sequence length="283" mass="29944">MKKVMSVILVIMAMAVIFVGCSSKSSDIGTKTSGETPTETKLQGTVSIIGSTSVQPIAQTLADEFSSIETGIKVDIQGVGSTAGVKAANDGTANIGTASRELKTEEKEWGLTEHVIALDGIAIAIHPENTITDLTKEQAAQIFKGEITNWKEVGGADAEIIVVSREDGSGTRGAFEEILKMEGELSEKALIAEGNGAVKQNIATKTNAIGYVSLGYLDNSIKALKIDGVEATVANIQSNQYTVSRPFLMLTKGEPTPETKAFLNFIMSSEGQKIVAEDYIPVK</sequence>